<sequence length="109" mass="11281">MAMGRLLADFIQATAAALPAQSRSAVQAILHGEKTGLTLKDMGGAYYCVCGNLAPSARSEWGCPATTGHLGHINVVRPRLVDTGGGGGFSFFGGWGGGGYRFPVVPENR</sequence>
<name>A0A6U7UAX6_9EUGL</name>
<reference evidence="1" key="1">
    <citation type="submission" date="2021-01" db="EMBL/GenBank/DDBJ databases">
        <authorList>
            <person name="Corre E."/>
            <person name="Pelletier E."/>
            <person name="Niang G."/>
            <person name="Scheremetjew M."/>
            <person name="Finn R."/>
            <person name="Kale V."/>
            <person name="Holt S."/>
            <person name="Cochrane G."/>
            <person name="Meng A."/>
            <person name="Brown T."/>
            <person name="Cohen L."/>
        </authorList>
    </citation>
    <scope>NUCLEOTIDE SEQUENCE</scope>
    <source>
        <strain evidence="1">NIES-381</strain>
    </source>
</reference>
<proteinExistence type="predicted"/>
<dbReference type="AlphaFoldDB" id="A0A6U7UAX6"/>
<dbReference type="EMBL" id="HBGA01025090">
    <property type="protein sequence ID" value="CAD8998224.1"/>
    <property type="molecule type" value="Transcribed_RNA"/>
</dbReference>
<accession>A0A6U7UAX6</accession>
<dbReference type="EMBL" id="HBGA01025089">
    <property type="protein sequence ID" value="CAD8998223.1"/>
    <property type="molecule type" value="Transcribed_RNA"/>
</dbReference>
<organism evidence="1">
    <name type="scientific">Eutreptiella gymnastica</name>
    <dbReference type="NCBI Taxonomy" id="73025"/>
    <lineage>
        <taxon>Eukaryota</taxon>
        <taxon>Discoba</taxon>
        <taxon>Euglenozoa</taxon>
        <taxon>Euglenida</taxon>
        <taxon>Spirocuta</taxon>
        <taxon>Euglenophyceae</taxon>
        <taxon>Eutreptiales</taxon>
        <taxon>Eutreptiaceae</taxon>
        <taxon>Eutreptiella</taxon>
    </lineage>
</organism>
<gene>
    <name evidence="1" type="ORF">EGYM00392_LOCUS9293</name>
    <name evidence="2" type="ORF">EGYM00392_LOCUS9294</name>
</gene>
<evidence type="ECO:0000313" key="1">
    <source>
        <dbReference type="EMBL" id="CAD8998223.1"/>
    </source>
</evidence>
<evidence type="ECO:0000313" key="2">
    <source>
        <dbReference type="EMBL" id="CAD8998224.1"/>
    </source>
</evidence>
<protein>
    <submittedName>
        <fullName evidence="1">Uncharacterized protein</fullName>
    </submittedName>
</protein>